<dbReference type="InterPro" id="IPR032466">
    <property type="entry name" value="Metal_Hydrolase"/>
</dbReference>
<organism evidence="1 2">
    <name type="scientific">Amphimedon queenslandica</name>
    <name type="common">Sponge</name>
    <dbReference type="NCBI Taxonomy" id="400682"/>
    <lineage>
        <taxon>Eukaryota</taxon>
        <taxon>Metazoa</taxon>
        <taxon>Porifera</taxon>
        <taxon>Demospongiae</taxon>
        <taxon>Heteroscleromorpha</taxon>
        <taxon>Haplosclerida</taxon>
        <taxon>Niphatidae</taxon>
        <taxon>Amphimedon</taxon>
    </lineage>
</organism>
<dbReference type="Gene3D" id="3.20.20.140">
    <property type="entry name" value="Metal-dependent hydrolases"/>
    <property type="match status" value="1"/>
</dbReference>
<reference evidence="2" key="1">
    <citation type="journal article" date="2010" name="Nature">
        <title>The Amphimedon queenslandica genome and the evolution of animal complexity.</title>
        <authorList>
            <person name="Srivastava M."/>
            <person name="Simakov O."/>
            <person name="Chapman J."/>
            <person name="Fahey B."/>
            <person name="Gauthier M.E."/>
            <person name="Mitros T."/>
            <person name="Richards G.S."/>
            <person name="Conaco C."/>
            <person name="Dacre M."/>
            <person name="Hellsten U."/>
            <person name="Larroux C."/>
            <person name="Putnam N.H."/>
            <person name="Stanke M."/>
            <person name="Adamska M."/>
            <person name="Darling A."/>
            <person name="Degnan S.M."/>
            <person name="Oakley T.H."/>
            <person name="Plachetzki D.C."/>
            <person name="Zhai Y."/>
            <person name="Adamski M."/>
            <person name="Calcino A."/>
            <person name="Cummins S.F."/>
            <person name="Goodstein D.M."/>
            <person name="Harris C."/>
            <person name="Jackson D.J."/>
            <person name="Leys S.P."/>
            <person name="Shu S."/>
            <person name="Woodcroft B.J."/>
            <person name="Vervoort M."/>
            <person name="Kosik K.S."/>
            <person name="Manning G."/>
            <person name="Degnan B.M."/>
            <person name="Rokhsar D.S."/>
        </authorList>
    </citation>
    <scope>NUCLEOTIDE SEQUENCE [LARGE SCALE GENOMIC DNA]</scope>
</reference>
<evidence type="ECO:0000313" key="1">
    <source>
        <dbReference type="EnsemblMetazoa" id="XP_019850693.1"/>
    </source>
</evidence>
<reference evidence="1" key="2">
    <citation type="submission" date="2024-06" db="UniProtKB">
        <authorList>
            <consortium name="EnsemblMetazoa"/>
        </authorList>
    </citation>
    <scope>IDENTIFICATION</scope>
</reference>
<keyword evidence="2" id="KW-1185">Reference proteome</keyword>
<protein>
    <recommendedName>
        <fullName evidence="3">Adenosine deaminase domain-containing protein</fullName>
    </recommendedName>
</protein>
<dbReference type="GeneID" id="109581219"/>
<dbReference type="SUPFAM" id="SSF51556">
    <property type="entry name" value="Metallo-dependent hydrolases"/>
    <property type="match status" value="1"/>
</dbReference>
<name>A0AAN0J1T7_AMPQE</name>
<accession>A0AAN0J1T7</accession>
<dbReference type="AlphaFoldDB" id="A0AAN0J1T7"/>
<sequence>MSMLEFCQLLPKVELHAHLNGSISADTMRKLIELKSKKRLLGGKDEVVSGDSNPNSWKTVMSDEGEKLERYHQFTIKGHFVGTKFCERFSNLEGINFSQWLLHRHR</sequence>
<proteinExistence type="predicted"/>
<dbReference type="KEGG" id="aqu:109581219"/>
<evidence type="ECO:0000313" key="2">
    <source>
        <dbReference type="Proteomes" id="UP000007879"/>
    </source>
</evidence>
<dbReference type="Proteomes" id="UP000007879">
    <property type="component" value="Unassembled WGS sequence"/>
</dbReference>
<dbReference type="EnsemblMetazoa" id="XM_019995134.1">
    <property type="protein sequence ID" value="XP_019850693.1"/>
    <property type="gene ID" value="LOC109581219"/>
</dbReference>
<evidence type="ECO:0008006" key="3">
    <source>
        <dbReference type="Google" id="ProtNLM"/>
    </source>
</evidence>
<dbReference type="RefSeq" id="XP_019850693.1">
    <property type="nucleotide sequence ID" value="XM_019995134.1"/>
</dbReference>